<sequence>HQIEVIVVGYNIGTKQGINIGKANNQNFVTIPCERFLFILKVVGCQYGMPVAEQEESYTSKASLLDLDEIPVYGKEDTDAVVFSGQRAKRGMYLSREGKIISADINGAGNILRKAYPHAFDGVDMGYLCSAVSVITGEQILHKKQKPPVKHYRRHRSDAGKVRHFYRQEKRMQLRMVWDNRDDTFKKRNRPAAKATA</sequence>
<evidence type="ECO:0000313" key="2">
    <source>
        <dbReference type="Proteomes" id="UP001198151"/>
    </source>
</evidence>
<reference evidence="1 2" key="1">
    <citation type="submission" date="2021-10" db="EMBL/GenBank/DDBJ databases">
        <title>Anaerobic single-cell dispensing facilitates the cultivation of human gut bacteria.</title>
        <authorList>
            <person name="Afrizal A."/>
        </authorList>
    </citation>
    <scope>NUCLEOTIDE SEQUENCE [LARGE SCALE GENOMIC DNA]</scope>
    <source>
        <strain evidence="1 2">CLA-AA-H200</strain>
    </source>
</reference>
<dbReference type="Proteomes" id="UP001198151">
    <property type="component" value="Unassembled WGS sequence"/>
</dbReference>
<keyword evidence="2" id="KW-1185">Reference proteome</keyword>
<feature type="non-terminal residue" evidence="1">
    <location>
        <position position="1"/>
    </location>
</feature>
<dbReference type="EMBL" id="JAJEQX010000014">
    <property type="protein sequence ID" value="MCC2254545.1"/>
    <property type="molecule type" value="Genomic_DNA"/>
</dbReference>
<accession>A0ABS8FWW5</accession>
<protein>
    <submittedName>
        <fullName evidence="1">Transposase</fullName>
    </submittedName>
</protein>
<organism evidence="1 2">
    <name type="scientific">Ruminococcus turbiniformis</name>
    <dbReference type="NCBI Taxonomy" id="2881258"/>
    <lineage>
        <taxon>Bacteria</taxon>
        <taxon>Bacillati</taxon>
        <taxon>Bacillota</taxon>
        <taxon>Clostridia</taxon>
        <taxon>Eubacteriales</taxon>
        <taxon>Oscillospiraceae</taxon>
        <taxon>Ruminococcus</taxon>
    </lineage>
</organism>
<proteinExistence type="predicted"/>
<comment type="caution">
    <text evidence="1">The sequence shown here is derived from an EMBL/GenBank/DDBJ whole genome shotgun (WGS) entry which is preliminary data.</text>
</comment>
<evidence type="ECO:0000313" key="1">
    <source>
        <dbReference type="EMBL" id="MCC2254545.1"/>
    </source>
</evidence>
<name>A0ABS8FWW5_9FIRM</name>
<gene>
    <name evidence="1" type="ORF">LKD70_08970</name>
</gene>